<dbReference type="KEGG" id="lcre:Pla8534_62420"/>
<evidence type="ECO:0000259" key="14">
    <source>
        <dbReference type="PROSITE" id="PS50109"/>
    </source>
</evidence>
<keyword evidence="11 13" id="KW-0472">Membrane</keyword>
<dbReference type="SUPFAM" id="SSF47384">
    <property type="entry name" value="Homodimeric domain of signal transducing histidine kinase"/>
    <property type="match status" value="1"/>
</dbReference>
<dbReference type="EMBL" id="CP036433">
    <property type="protein sequence ID" value="QDU98374.1"/>
    <property type="molecule type" value="Genomic_DNA"/>
</dbReference>
<dbReference type="PROSITE" id="PS50109">
    <property type="entry name" value="HIS_KIN"/>
    <property type="match status" value="1"/>
</dbReference>
<feature type="domain" description="Histidine kinase" evidence="14">
    <location>
        <begin position="302"/>
        <end position="518"/>
    </location>
</feature>
<dbReference type="GO" id="GO:0005886">
    <property type="term" value="C:plasma membrane"/>
    <property type="evidence" value="ECO:0007669"/>
    <property type="project" value="TreeGrafter"/>
</dbReference>
<dbReference type="InterPro" id="IPR011006">
    <property type="entry name" value="CheY-like_superfamily"/>
</dbReference>
<dbReference type="InterPro" id="IPR036097">
    <property type="entry name" value="HisK_dim/P_sf"/>
</dbReference>
<dbReference type="AlphaFoldDB" id="A0A518E2S3"/>
<dbReference type="GO" id="GO:0005524">
    <property type="term" value="F:ATP binding"/>
    <property type="evidence" value="ECO:0007669"/>
    <property type="project" value="UniProtKB-KW"/>
</dbReference>
<evidence type="ECO:0000256" key="5">
    <source>
        <dbReference type="ARBA" id="ARBA00022679"/>
    </source>
</evidence>
<dbReference type="PRINTS" id="PR00344">
    <property type="entry name" value="BCTRLSENSOR"/>
</dbReference>
<dbReference type="InterPro" id="IPR013656">
    <property type="entry name" value="PAS_4"/>
</dbReference>
<dbReference type="InterPro" id="IPR004358">
    <property type="entry name" value="Sig_transdc_His_kin-like_C"/>
</dbReference>
<dbReference type="InterPro" id="IPR003594">
    <property type="entry name" value="HATPase_dom"/>
</dbReference>
<keyword evidence="6 13" id="KW-0812">Transmembrane</keyword>
<dbReference type="Pfam" id="PF02518">
    <property type="entry name" value="HATPase_c"/>
    <property type="match status" value="1"/>
</dbReference>
<accession>A0A518E2S3</accession>
<evidence type="ECO:0000256" key="1">
    <source>
        <dbReference type="ARBA" id="ARBA00000085"/>
    </source>
</evidence>
<dbReference type="Proteomes" id="UP000317648">
    <property type="component" value="Chromosome"/>
</dbReference>
<protein>
    <recommendedName>
        <fullName evidence="3">histidine kinase</fullName>
        <ecNumber evidence="3">2.7.13.3</ecNumber>
    </recommendedName>
</protein>
<dbReference type="SUPFAM" id="SSF55874">
    <property type="entry name" value="ATPase domain of HSP90 chaperone/DNA topoisomerase II/histidine kinase"/>
    <property type="match status" value="1"/>
</dbReference>
<sequence>MQGTAVCQSASCACAAADQLLLADTNFGAMSAPGDLLICLACAIVGGSLAFFLWRRPDAPFRPLLMLFSAFFFACGLKHLAHAASTWNAAEFTASDGIAEAVWWCAHHAVALLALITALGLLWTLRRAVDSIESLRKENFIRQAAEKEAESQRRFSQNVLDSLSDHVAVVNSAGEIVLLNETWRRFAKENQEATCVGHNFVQQLADNDSIAAKNAAAGVWESLRTHQGAQQVEYAMDYGDQRRWFLLNASPLGVGAGAVISRVEISERKRTEETLTEYVVVVENSRREAESANLAKSRFLANMSHELRTPMTAVIGVADLMLREEKDPQRRDMLKMIRENGNRLTDLLNDILDISKIEANRFEIKPKSYSPGAVAAEVVSLMERSASDKGVSLQLVYETPVPCAATFDPLRVRQVLANLVGNAVKFTEEGVVVISVAVEGETLLYTVSDTGPGISLEEQAMLFEPFTQSEHTRSQNPTGAGLGLAICSAITEMMNGRIWVESELGAGSRFCFAFHAGPLDDSRWQDSPSMDDCTPLCEPDTLAEATSSFDYRILVAEDVPATQFLLKQLLQLAGAQVTVAEDGEQVLELVEQSPADYDVILMDMQMPRLDGFDATRRLRDTGCTTPIIALTASVMASERQQCLRVGCNDFLGKPFDQQDLFDKISDLMESREAAAEAGSA</sequence>
<comment type="catalytic activity">
    <reaction evidence="1">
        <text>ATP + protein L-histidine = ADP + protein N-phospho-L-histidine.</text>
        <dbReference type="EC" id="2.7.13.3"/>
    </reaction>
</comment>
<reference evidence="16 17" key="1">
    <citation type="submission" date="2019-02" db="EMBL/GenBank/DDBJ databases">
        <title>Deep-cultivation of Planctomycetes and their phenomic and genomic characterization uncovers novel biology.</title>
        <authorList>
            <person name="Wiegand S."/>
            <person name="Jogler M."/>
            <person name="Boedeker C."/>
            <person name="Pinto D."/>
            <person name="Vollmers J."/>
            <person name="Rivas-Marin E."/>
            <person name="Kohn T."/>
            <person name="Peeters S.H."/>
            <person name="Heuer A."/>
            <person name="Rast P."/>
            <person name="Oberbeckmann S."/>
            <person name="Bunk B."/>
            <person name="Jeske O."/>
            <person name="Meyerdierks A."/>
            <person name="Storesund J.E."/>
            <person name="Kallscheuer N."/>
            <person name="Luecker S."/>
            <person name="Lage O.M."/>
            <person name="Pohl T."/>
            <person name="Merkel B.J."/>
            <person name="Hornburger P."/>
            <person name="Mueller R.-W."/>
            <person name="Bruemmer F."/>
            <person name="Labrenz M."/>
            <person name="Spormann A.M."/>
            <person name="Op den Camp H."/>
            <person name="Overmann J."/>
            <person name="Amann R."/>
            <person name="Jetten M.S.M."/>
            <person name="Mascher T."/>
            <person name="Medema M.H."/>
            <person name="Devos D.P."/>
            <person name="Kaster A.-K."/>
            <person name="Ovreas L."/>
            <person name="Rohde M."/>
            <person name="Galperin M.Y."/>
            <person name="Jogler C."/>
        </authorList>
    </citation>
    <scope>NUCLEOTIDE SEQUENCE [LARGE SCALE GENOMIC DNA]</scope>
    <source>
        <strain evidence="16 17">Pla85_3_4</strain>
    </source>
</reference>
<dbReference type="SMART" id="SM00387">
    <property type="entry name" value="HATPase_c"/>
    <property type="match status" value="1"/>
</dbReference>
<organism evidence="16 17">
    <name type="scientific">Lignipirellula cremea</name>
    <dbReference type="NCBI Taxonomy" id="2528010"/>
    <lineage>
        <taxon>Bacteria</taxon>
        <taxon>Pseudomonadati</taxon>
        <taxon>Planctomycetota</taxon>
        <taxon>Planctomycetia</taxon>
        <taxon>Pirellulales</taxon>
        <taxon>Pirellulaceae</taxon>
        <taxon>Lignipirellula</taxon>
    </lineage>
</organism>
<evidence type="ECO:0000313" key="17">
    <source>
        <dbReference type="Proteomes" id="UP000317648"/>
    </source>
</evidence>
<dbReference type="InterPro" id="IPR035965">
    <property type="entry name" value="PAS-like_dom_sf"/>
</dbReference>
<evidence type="ECO:0000256" key="12">
    <source>
        <dbReference type="PROSITE-ProRule" id="PRU00169"/>
    </source>
</evidence>
<dbReference type="Pfam" id="PF00512">
    <property type="entry name" value="HisKA"/>
    <property type="match status" value="1"/>
</dbReference>
<keyword evidence="10 13" id="KW-1133">Transmembrane helix</keyword>
<evidence type="ECO:0000313" key="16">
    <source>
        <dbReference type="EMBL" id="QDU98374.1"/>
    </source>
</evidence>
<dbReference type="FunFam" id="3.30.565.10:FF:000010">
    <property type="entry name" value="Sensor histidine kinase RcsC"/>
    <property type="match status" value="1"/>
</dbReference>
<evidence type="ECO:0000256" key="9">
    <source>
        <dbReference type="ARBA" id="ARBA00022840"/>
    </source>
</evidence>
<dbReference type="PROSITE" id="PS50110">
    <property type="entry name" value="RESPONSE_REGULATORY"/>
    <property type="match status" value="1"/>
</dbReference>
<dbReference type="InterPro" id="IPR001789">
    <property type="entry name" value="Sig_transdc_resp-reg_receiver"/>
</dbReference>
<keyword evidence="17" id="KW-1185">Reference proteome</keyword>
<keyword evidence="4 12" id="KW-0597">Phosphoprotein</keyword>
<dbReference type="SUPFAM" id="SSF52172">
    <property type="entry name" value="CheY-like"/>
    <property type="match status" value="1"/>
</dbReference>
<evidence type="ECO:0000256" key="3">
    <source>
        <dbReference type="ARBA" id="ARBA00012438"/>
    </source>
</evidence>
<comment type="subcellular location">
    <subcellularLocation>
        <location evidence="2">Membrane</location>
    </subcellularLocation>
</comment>
<name>A0A518E2S3_9BACT</name>
<keyword evidence="5 16" id="KW-0808">Transferase</keyword>
<dbReference type="PANTHER" id="PTHR43047:SF72">
    <property type="entry name" value="OSMOSENSING HISTIDINE PROTEIN KINASE SLN1"/>
    <property type="match status" value="1"/>
</dbReference>
<evidence type="ECO:0000256" key="10">
    <source>
        <dbReference type="ARBA" id="ARBA00022989"/>
    </source>
</evidence>
<evidence type="ECO:0000256" key="13">
    <source>
        <dbReference type="SAM" id="Phobius"/>
    </source>
</evidence>
<evidence type="ECO:0000256" key="7">
    <source>
        <dbReference type="ARBA" id="ARBA00022741"/>
    </source>
</evidence>
<keyword evidence="9" id="KW-0067">ATP-binding</keyword>
<dbReference type="CDD" id="cd00082">
    <property type="entry name" value="HisKA"/>
    <property type="match status" value="1"/>
</dbReference>
<dbReference type="PANTHER" id="PTHR43047">
    <property type="entry name" value="TWO-COMPONENT HISTIDINE PROTEIN KINASE"/>
    <property type="match status" value="1"/>
</dbReference>
<dbReference type="GO" id="GO:0000155">
    <property type="term" value="F:phosphorelay sensor kinase activity"/>
    <property type="evidence" value="ECO:0007669"/>
    <property type="project" value="InterPro"/>
</dbReference>
<evidence type="ECO:0000256" key="6">
    <source>
        <dbReference type="ARBA" id="ARBA00022692"/>
    </source>
</evidence>
<proteinExistence type="predicted"/>
<keyword evidence="7" id="KW-0547">Nucleotide-binding</keyword>
<dbReference type="InterPro" id="IPR036890">
    <property type="entry name" value="HATPase_C_sf"/>
</dbReference>
<dbReference type="SMART" id="SM00448">
    <property type="entry name" value="REC"/>
    <property type="match status" value="1"/>
</dbReference>
<dbReference type="Gene3D" id="3.40.50.2300">
    <property type="match status" value="1"/>
</dbReference>
<dbReference type="Pfam" id="PF00072">
    <property type="entry name" value="Response_reg"/>
    <property type="match status" value="1"/>
</dbReference>
<dbReference type="Pfam" id="PF08448">
    <property type="entry name" value="PAS_4"/>
    <property type="match status" value="1"/>
</dbReference>
<dbReference type="Gene3D" id="3.30.450.20">
    <property type="entry name" value="PAS domain"/>
    <property type="match status" value="1"/>
</dbReference>
<dbReference type="Gene3D" id="3.30.565.10">
    <property type="entry name" value="Histidine kinase-like ATPase, C-terminal domain"/>
    <property type="match status" value="1"/>
</dbReference>
<dbReference type="SMART" id="SM00388">
    <property type="entry name" value="HisKA"/>
    <property type="match status" value="1"/>
</dbReference>
<dbReference type="InterPro" id="IPR005467">
    <property type="entry name" value="His_kinase_dom"/>
</dbReference>
<dbReference type="Gene3D" id="1.10.287.130">
    <property type="match status" value="1"/>
</dbReference>
<evidence type="ECO:0000256" key="11">
    <source>
        <dbReference type="ARBA" id="ARBA00023136"/>
    </source>
</evidence>
<dbReference type="SUPFAM" id="SSF55785">
    <property type="entry name" value="PYP-like sensor domain (PAS domain)"/>
    <property type="match status" value="1"/>
</dbReference>
<dbReference type="CDD" id="cd16922">
    <property type="entry name" value="HATPase_EvgS-ArcB-TorS-like"/>
    <property type="match status" value="1"/>
</dbReference>
<feature type="domain" description="Response regulatory" evidence="15">
    <location>
        <begin position="552"/>
        <end position="668"/>
    </location>
</feature>
<feature type="modified residue" description="4-aspartylphosphate" evidence="12">
    <location>
        <position position="603"/>
    </location>
</feature>
<dbReference type="OrthoDB" id="9803190at2"/>
<feature type="transmembrane region" description="Helical" evidence="13">
    <location>
        <begin position="101"/>
        <end position="125"/>
    </location>
</feature>
<evidence type="ECO:0000256" key="8">
    <source>
        <dbReference type="ARBA" id="ARBA00022777"/>
    </source>
</evidence>
<keyword evidence="8 16" id="KW-0418">Kinase</keyword>
<gene>
    <name evidence="16" type="primary">luxQ_5</name>
    <name evidence="16" type="ORF">Pla8534_62420</name>
</gene>
<dbReference type="EC" id="2.7.13.3" evidence="3"/>
<evidence type="ECO:0000256" key="2">
    <source>
        <dbReference type="ARBA" id="ARBA00004370"/>
    </source>
</evidence>
<dbReference type="FunFam" id="1.10.287.130:FF:000004">
    <property type="entry name" value="Ethylene receptor 1"/>
    <property type="match status" value="1"/>
</dbReference>
<evidence type="ECO:0000259" key="15">
    <source>
        <dbReference type="PROSITE" id="PS50110"/>
    </source>
</evidence>
<evidence type="ECO:0000256" key="4">
    <source>
        <dbReference type="ARBA" id="ARBA00022553"/>
    </source>
</evidence>
<feature type="transmembrane region" description="Helical" evidence="13">
    <location>
        <begin position="61"/>
        <end position="81"/>
    </location>
</feature>
<dbReference type="GO" id="GO:0009927">
    <property type="term" value="F:histidine phosphotransfer kinase activity"/>
    <property type="evidence" value="ECO:0007669"/>
    <property type="project" value="TreeGrafter"/>
</dbReference>
<dbReference type="InterPro" id="IPR003661">
    <property type="entry name" value="HisK_dim/P_dom"/>
</dbReference>
<dbReference type="CDD" id="cd17546">
    <property type="entry name" value="REC_hyHK_CKI1_RcsC-like"/>
    <property type="match status" value="1"/>
</dbReference>
<feature type="transmembrane region" description="Helical" evidence="13">
    <location>
        <begin position="33"/>
        <end position="54"/>
    </location>
</feature>